<dbReference type="EMBL" id="BPLR01017226">
    <property type="protein sequence ID" value="GIY89585.1"/>
    <property type="molecule type" value="Genomic_DNA"/>
</dbReference>
<protein>
    <submittedName>
        <fullName evidence="1">Uncharacterized protein</fullName>
    </submittedName>
</protein>
<evidence type="ECO:0000313" key="2">
    <source>
        <dbReference type="Proteomes" id="UP001054945"/>
    </source>
</evidence>
<evidence type="ECO:0000313" key="1">
    <source>
        <dbReference type="EMBL" id="GIY89585.1"/>
    </source>
</evidence>
<accession>A0AAV4X5Y8</accession>
<dbReference type="Proteomes" id="UP001054945">
    <property type="component" value="Unassembled WGS sequence"/>
</dbReference>
<reference evidence="1 2" key="1">
    <citation type="submission" date="2021-06" db="EMBL/GenBank/DDBJ databases">
        <title>Caerostris extrusa draft genome.</title>
        <authorList>
            <person name="Kono N."/>
            <person name="Arakawa K."/>
        </authorList>
    </citation>
    <scope>NUCLEOTIDE SEQUENCE [LARGE SCALE GENOMIC DNA]</scope>
</reference>
<sequence length="103" mass="11405">MRLRFLLSSSSSRTTVNTDVDRSQRVAKAISTGMGPSFVCTKLHVWGSLHFYIFPNLEYAKSPDWVSKNTQSLQFPQTLVEIDSFHSKLNKTGIAAAVVAGDL</sequence>
<gene>
    <name evidence="1" type="ORF">CEXT_103181</name>
</gene>
<dbReference type="AlphaFoldDB" id="A0AAV4X5Y8"/>
<organism evidence="1 2">
    <name type="scientific">Caerostris extrusa</name>
    <name type="common">Bark spider</name>
    <name type="synonym">Caerostris bankana</name>
    <dbReference type="NCBI Taxonomy" id="172846"/>
    <lineage>
        <taxon>Eukaryota</taxon>
        <taxon>Metazoa</taxon>
        <taxon>Ecdysozoa</taxon>
        <taxon>Arthropoda</taxon>
        <taxon>Chelicerata</taxon>
        <taxon>Arachnida</taxon>
        <taxon>Araneae</taxon>
        <taxon>Araneomorphae</taxon>
        <taxon>Entelegynae</taxon>
        <taxon>Araneoidea</taxon>
        <taxon>Araneidae</taxon>
        <taxon>Caerostris</taxon>
    </lineage>
</organism>
<comment type="caution">
    <text evidence="1">The sequence shown here is derived from an EMBL/GenBank/DDBJ whole genome shotgun (WGS) entry which is preliminary data.</text>
</comment>
<keyword evidence="2" id="KW-1185">Reference proteome</keyword>
<proteinExistence type="predicted"/>
<name>A0AAV4X5Y8_CAEEX</name>